<evidence type="ECO:0000313" key="2">
    <source>
        <dbReference type="Proteomes" id="UP001206925"/>
    </source>
</evidence>
<reference evidence="1" key="1">
    <citation type="submission" date="2022-06" db="EMBL/GenBank/DDBJ databases">
        <title>Uncovering the hologenomic basis of an extraordinary plant invasion.</title>
        <authorList>
            <person name="Bieker V.C."/>
            <person name="Martin M.D."/>
            <person name="Gilbert T."/>
            <person name="Hodgins K."/>
            <person name="Battlay P."/>
            <person name="Petersen B."/>
            <person name="Wilson J."/>
        </authorList>
    </citation>
    <scope>NUCLEOTIDE SEQUENCE</scope>
    <source>
        <strain evidence="1">AA19_3_7</strain>
        <tissue evidence="1">Leaf</tissue>
    </source>
</reference>
<gene>
    <name evidence="1" type="ORF">M8C21_027367</name>
</gene>
<organism evidence="1 2">
    <name type="scientific">Ambrosia artemisiifolia</name>
    <name type="common">Common ragweed</name>
    <dbReference type="NCBI Taxonomy" id="4212"/>
    <lineage>
        <taxon>Eukaryota</taxon>
        <taxon>Viridiplantae</taxon>
        <taxon>Streptophyta</taxon>
        <taxon>Embryophyta</taxon>
        <taxon>Tracheophyta</taxon>
        <taxon>Spermatophyta</taxon>
        <taxon>Magnoliopsida</taxon>
        <taxon>eudicotyledons</taxon>
        <taxon>Gunneridae</taxon>
        <taxon>Pentapetalae</taxon>
        <taxon>asterids</taxon>
        <taxon>campanulids</taxon>
        <taxon>Asterales</taxon>
        <taxon>Asteraceae</taxon>
        <taxon>Asteroideae</taxon>
        <taxon>Heliantheae alliance</taxon>
        <taxon>Heliantheae</taxon>
        <taxon>Ambrosia</taxon>
    </lineage>
</organism>
<protein>
    <submittedName>
        <fullName evidence="1">Uncharacterized protein</fullName>
    </submittedName>
</protein>
<comment type="caution">
    <text evidence="1">The sequence shown here is derived from an EMBL/GenBank/DDBJ whole genome shotgun (WGS) entry which is preliminary data.</text>
</comment>
<dbReference type="EMBL" id="JAMZMK010011400">
    <property type="protein sequence ID" value="KAI7727342.1"/>
    <property type="molecule type" value="Genomic_DNA"/>
</dbReference>
<feature type="non-terminal residue" evidence="1">
    <location>
        <position position="107"/>
    </location>
</feature>
<accession>A0AAD5BPX0</accession>
<evidence type="ECO:0000313" key="1">
    <source>
        <dbReference type="EMBL" id="KAI7727342.1"/>
    </source>
</evidence>
<keyword evidence="2" id="KW-1185">Reference proteome</keyword>
<sequence length="107" mass="12107">QSSLPYKTHTTSYQSSLTSNFPRIQNFGGLLHIPLLIRFSIPTLRHTAVPSKRTPSHLIDLAEYVPGLLHFFLVNCKMDRPSKSFVPKLKMELWEAAKVTSKTGRAN</sequence>
<dbReference type="Proteomes" id="UP001206925">
    <property type="component" value="Unassembled WGS sequence"/>
</dbReference>
<proteinExistence type="predicted"/>
<name>A0AAD5BPX0_AMBAR</name>
<dbReference type="AlphaFoldDB" id="A0AAD5BPX0"/>